<dbReference type="Gene3D" id="3.30.70.330">
    <property type="match status" value="1"/>
</dbReference>
<feature type="domain" description="RRM" evidence="2">
    <location>
        <begin position="76"/>
        <end position="154"/>
    </location>
</feature>
<evidence type="ECO:0000313" key="4">
    <source>
        <dbReference type="Proteomes" id="UP001280121"/>
    </source>
</evidence>
<evidence type="ECO:0000313" key="3">
    <source>
        <dbReference type="EMBL" id="KAK2639939.1"/>
    </source>
</evidence>
<protein>
    <recommendedName>
        <fullName evidence="2">RRM domain-containing protein</fullName>
    </recommendedName>
</protein>
<organism evidence="3 4">
    <name type="scientific">Dipteronia dyeriana</name>
    <dbReference type="NCBI Taxonomy" id="168575"/>
    <lineage>
        <taxon>Eukaryota</taxon>
        <taxon>Viridiplantae</taxon>
        <taxon>Streptophyta</taxon>
        <taxon>Embryophyta</taxon>
        <taxon>Tracheophyta</taxon>
        <taxon>Spermatophyta</taxon>
        <taxon>Magnoliopsida</taxon>
        <taxon>eudicotyledons</taxon>
        <taxon>Gunneridae</taxon>
        <taxon>Pentapetalae</taxon>
        <taxon>rosids</taxon>
        <taxon>malvids</taxon>
        <taxon>Sapindales</taxon>
        <taxon>Sapindaceae</taxon>
        <taxon>Hippocastanoideae</taxon>
        <taxon>Acereae</taxon>
        <taxon>Dipteronia</taxon>
    </lineage>
</organism>
<dbReference type="InterPro" id="IPR000504">
    <property type="entry name" value="RRM_dom"/>
</dbReference>
<dbReference type="AlphaFoldDB" id="A0AAD9TPN5"/>
<dbReference type="CDD" id="cd00590">
    <property type="entry name" value="RRM_SF"/>
    <property type="match status" value="1"/>
</dbReference>
<dbReference type="InterPro" id="IPR012677">
    <property type="entry name" value="Nucleotide-bd_a/b_plait_sf"/>
</dbReference>
<dbReference type="EMBL" id="JANJYI010000008">
    <property type="protein sequence ID" value="KAK2639939.1"/>
    <property type="molecule type" value="Genomic_DNA"/>
</dbReference>
<keyword evidence="1" id="KW-0694">RNA-binding</keyword>
<accession>A0AAD9TPN5</accession>
<dbReference type="PANTHER" id="PTHR47481">
    <property type="match status" value="1"/>
</dbReference>
<keyword evidence="4" id="KW-1185">Reference proteome</keyword>
<dbReference type="PROSITE" id="PS50102">
    <property type="entry name" value="RRM"/>
    <property type="match status" value="1"/>
</dbReference>
<evidence type="ECO:0000256" key="1">
    <source>
        <dbReference type="PROSITE-ProRule" id="PRU00176"/>
    </source>
</evidence>
<proteinExistence type="predicted"/>
<evidence type="ECO:0000259" key="2">
    <source>
        <dbReference type="PROSITE" id="PS50102"/>
    </source>
</evidence>
<dbReference type="Proteomes" id="UP001280121">
    <property type="component" value="Unassembled WGS sequence"/>
</dbReference>
<comment type="caution">
    <text evidence="3">The sequence shown here is derived from an EMBL/GenBank/DDBJ whole genome shotgun (WGS) entry which is preliminary data.</text>
</comment>
<dbReference type="PANTHER" id="PTHR47481:SF22">
    <property type="entry name" value="RETROTRANSPOSON GAG DOMAIN-CONTAINING PROTEIN"/>
    <property type="match status" value="1"/>
</dbReference>
<dbReference type="Pfam" id="PF14223">
    <property type="entry name" value="Retrotran_gag_2"/>
    <property type="match status" value="1"/>
</dbReference>
<dbReference type="SUPFAM" id="SSF54928">
    <property type="entry name" value="RNA-binding domain, RBD"/>
    <property type="match status" value="1"/>
</dbReference>
<name>A0AAD9TPN5_9ROSI</name>
<dbReference type="InterPro" id="IPR035979">
    <property type="entry name" value="RBD_domain_sf"/>
</dbReference>
<sequence>MINLSSQQSLAKVLQLKHQLQNTKKGDSSISDFVLKIKTIGDSLKVAGQNVSDNDLILSVLHGVGHEYDSVVTFVTSQWISTSFQEVDQAFLWSLFKVFGRVRDIYLSAATERRKIGYAFVRFGRFGTIEKARRVADKTNVMHVFGWPIRVKVA</sequence>
<dbReference type="GO" id="GO:0003723">
    <property type="term" value="F:RNA binding"/>
    <property type="evidence" value="ECO:0007669"/>
    <property type="project" value="UniProtKB-UniRule"/>
</dbReference>
<gene>
    <name evidence="3" type="ORF">Ddye_027734</name>
</gene>
<reference evidence="3" key="1">
    <citation type="journal article" date="2023" name="Plant J.">
        <title>Genome sequences and population genomics provide insights into the demographic history, inbreeding, and mutation load of two 'living fossil' tree species of Dipteronia.</title>
        <authorList>
            <person name="Feng Y."/>
            <person name="Comes H.P."/>
            <person name="Chen J."/>
            <person name="Zhu S."/>
            <person name="Lu R."/>
            <person name="Zhang X."/>
            <person name="Li P."/>
            <person name="Qiu J."/>
            <person name="Olsen K.M."/>
            <person name="Qiu Y."/>
        </authorList>
    </citation>
    <scope>NUCLEOTIDE SEQUENCE</scope>
    <source>
        <strain evidence="3">KIB01</strain>
    </source>
</reference>